<dbReference type="EMBL" id="JANEYF010005896">
    <property type="protein sequence ID" value="KAJ8926408.1"/>
    <property type="molecule type" value="Genomic_DNA"/>
</dbReference>
<gene>
    <name evidence="3" type="ORF">NQ314_021194</name>
</gene>
<evidence type="ECO:0000313" key="3">
    <source>
        <dbReference type="EMBL" id="KAJ8926408.1"/>
    </source>
</evidence>
<protein>
    <submittedName>
        <fullName evidence="3">Uncharacterized protein</fullName>
    </submittedName>
</protein>
<proteinExistence type="predicted"/>
<feature type="region of interest" description="Disordered" evidence="1">
    <location>
        <begin position="376"/>
        <end position="397"/>
    </location>
</feature>
<name>A0AAV8WIX0_9CUCU</name>
<keyword evidence="2" id="KW-0812">Transmembrane</keyword>
<feature type="transmembrane region" description="Helical" evidence="2">
    <location>
        <begin position="6"/>
        <end position="31"/>
    </location>
</feature>
<evidence type="ECO:0000256" key="1">
    <source>
        <dbReference type="SAM" id="MobiDB-lite"/>
    </source>
</evidence>
<feature type="compositionally biased region" description="Low complexity" evidence="1">
    <location>
        <begin position="304"/>
        <end position="315"/>
    </location>
</feature>
<dbReference type="AlphaFoldDB" id="A0AAV8WIX0"/>
<dbReference type="Proteomes" id="UP001162156">
    <property type="component" value="Unassembled WGS sequence"/>
</dbReference>
<evidence type="ECO:0000313" key="4">
    <source>
        <dbReference type="Proteomes" id="UP001162156"/>
    </source>
</evidence>
<organism evidence="3 4">
    <name type="scientific">Rhamnusium bicolor</name>
    <dbReference type="NCBI Taxonomy" id="1586634"/>
    <lineage>
        <taxon>Eukaryota</taxon>
        <taxon>Metazoa</taxon>
        <taxon>Ecdysozoa</taxon>
        <taxon>Arthropoda</taxon>
        <taxon>Hexapoda</taxon>
        <taxon>Insecta</taxon>
        <taxon>Pterygota</taxon>
        <taxon>Neoptera</taxon>
        <taxon>Endopterygota</taxon>
        <taxon>Coleoptera</taxon>
        <taxon>Polyphaga</taxon>
        <taxon>Cucujiformia</taxon>
        <taxon>Chrysomeloidea</taxon>
        <taxon>Cerambycidae</taxon>
        <taxon>Lepturinae</taxon>
        <taxon>Rhagiini</taxon>
        <taxon>Rhamnusium</taxon>
    </lineage>
</organism>
<feature type="non-terminal residue" evidence="3">
    <location>
        <position position="1"/>
    </location>
</feature>
<evidence type="ECO:0000256" key="2">
    <source>
        <dbReference type="SAM" id="Phobius"/>
    </source>
</evidence>
<feature type="compositionally biased region" description="Basic and acidic residues" evidence="1">
    <location>
        <begin position="316"/>
        <end position="330"/>
    </location>
</feature>
<keyword evidence="2" id="KW-1133">Transmembrane helix</keyword>
<feature type="compositionally biased region" description="Acidic residues" evidence="1">
    <location>
        <begin position="162"/>
        <end position="171"/>
    </location>
</feature>
<keyword evidence="4" id="KW-1185">Reference proteome</keyword>
<reference evidence="3" key="1">
    <citation type="journal article" date="2023" name="Insect Mol. Biol.">
        <title>Genome sequencing provides insights into the evolution of gene families encoding plant cell wall-degrading enzymes in longhorned beetles.</title>
        <authorList>
            <person name="Shin N.R."/>
            <person name="Okamura Y."/>
            <person name="Kirsch R."/>
            <person name="Pauchet Y."/>
        </authorList>
    </citation>
    <scope>NUCLEOTIDE SEQUENCE</scope>
    <source>
        <strain evidence="3">RBIC_L_NR</strain>
    </source>
</reference>
<comment type="caution">
    <text evidence="3">The sequence shown here is derived from an EMBL/GenBank/DDBJ whole genome shotgun (WGS) entry which is preliminary data.</text>
</comment>
<accession>A0AAV8WIX0</accession>
<sequence>HVILLLFQMALQILPLLQIIIIFYTPGYLSYPNPIYGTKRYGRSTNRLTTYDPYPYQTSMLRTQRYPVNYYKLYPYSQTYPEDYYYYPQETYPVYYPAPRTSKYEVYQAVLPYYYQERPVTRPGYSYYGYNDPVVGLQEEMIQEAEREEREDAQPIGHESYYENDDGSSEDEALDEVNAAFLQNLILSQMYQDSLDNENDNYDQYAYNDYDGTYGKFEDMNGKPSYKYEDEDVRELKQLTKQHNRNQQLRKQDKHDDIHWFQKSNYNNQNKNENKRGNVIINEIPDSYKGPMVYTDRKPIVKLTTTSTTQTPTNTEEPKRDSRGQKEEFQMRPATPVRHPFSSPVLEMMSKDDVEKKRTPSVYDTIKHMLDMEKSLENNQAESEMRSPMKKRIITPEESLTRQLSVLKKAQ</sequence>
<keyword evidence="2" id="KW-0472">Membrane</keyword>
<feature type="region of interest" description="Disordered" evidence="1">
    <location>
        <begin position="145"/>
        <end position="171"/>
    </location>
</feature>
<feature type="region of interest" description="Disordered" evidence="1">
    <location>
        <begin position="304"/>
        <end position="341"/>
    </location>
</feature>